<evidence type="ECO:0000313" key="3">
    <source>
        <dbReference type="EMBL" id="KAK5631572.1"/>
    </source>
</evidence>
<feature type="domain" description="Sm" evidence="2">
    <location>
        <begin position="62"/>
        <end position="151"/>
    </location>
</feature>
<sequence length="198" mass="21903">MILLYQHLKASDAKNSPKITVFRLLSGFGLTLLMICSVSEAVTEQLGRATMSEAFSKAEAEAFLRSLLNKILRIQVTDGRLFTGTFKCTDTDSNVVISNTFEYRHPSQREIAEAASAAADDANAASVKVDMTSRYLGLVVVPGKHIPATTPQPDKVPRVNSLYRHSKHYISNGEALSTKRERHLPEYFKCSSANLLLR</sequence>
<reference evidence="3 4" key="1">
    <citation type="submission" date="2023-10" db="EMBL/GenBank/DDBJ databases">
        <title>Draft genome sequence of Xylaria bambusicola isolate GMP-LS, the root and basal stem rot pathogen of sugarcane in Indonesia.</title>
        <authorList>
            <person name="Selvaraj P."/>
            <person name="Muralishankar V."/>
            <person name="Muruganantham S."/>
            <person name="Sp S."/>
            <person name="Haryani S."/>
            <person name="Lau K.J.X."/>
            <person name="Naqvi N.I."/>
        </authorList>
    </citation>
    <scope>NUCLEOTIDE SEQUENCE [LARGE SCALE GENOMIC DNA]</scope>
    <source>
        <strain evidence="3">GMP-LS</strain>
    </source>
</reference>
<dbReference type="SMART" id="SM00651">
    <property type="entry name" value="Sm"/>
    <property type="match status" value="1"/>
</dbReference>
<dbReference type="Pfam" id="PF01423">
    <property type="entry name" value="LSM"/>
    <property type="match status" value="1"/>
</dbReference>
<dbReference type="EMBL" id="JAWHQM010000020">
    <property type="protein sequence ID" value="KAK5631572.1"/>
    <property type="molecule type" value="Genomic_DNA"/>
</dbReference>
<dbReference type="PANTHER" id="PTHR10701:SF5">
    <property type="entry name" value="N-ALPHA-ACETYLTRANSFERASE 38, NATC AUXILIARY SUBUNIT"/>
    <property type="match status" value="1"/>
</dbReference>
<keyword evidence="1" id="KW-1133">Transmembrane helix</keyword>
<evidence type="ECO:0000259" key="2">
    <source>
        <dbReference type="SMART" id="SM00651"/>
    </source>
</evidence>
<dbReference type="GO" id="GO:0031417">
    <property type="term" value="C:NatC complex"/>
    <property type="evidence" value="ECO:0007669"/>
    <property type="project" value="InterPro"/>
</dbReference>
<dbReference type="SUPFAM" id="SSF50182">
    <property type="entry name" value="Sm-like ribonucleoproteins"/>
    <property type="match status" value="1"/>
</dbReference>
<proteinExistence type="predicted"/>
<dbReference type="AlphaFoldDB" id="A0AAN7UMI4"/>
<dbReference type="Proteomes" id="UP001305414">
    <property type="component" value="Unassembled WGS sequence"/>
</dbReference>
<protein>
    <recommendedName>
        <fullName evidence="2">Sm domain-containing protein</fullName>
    </recommendedName>
</protein>
<accession>A0AAN7UMI4</accession>
<dbReference type="Gene3D" id="2.30.30.100">
    <property type="match status" value="1"/>
</dbReference>
<organism evidence="3 4">
    <name type="scientific">Xylaria bambusicola</name>
    <dbReference type="NCBI Taxonomy" id="326684"/>
    <lineage>
        <taxon>Eukaryota</taxon>
        <taxon>Fungi</taxon>
        <taxon>Dikarya</taxon>
        <taxon>Ascomycota</taxon>
        <taxon>Pezizomycotina</taxon>
        <taxon>Sordariomycetes</taxon>
        <taxon>Xylariomycetidae</taxon>
        <taxon>Xylariales</taxon>
        <taxon>Xylariaceae</taxon>
        <taxon>Xylaria</taxon>
    </lineage>
</organism>
<dbReference type="InterPro" id="IPR050914">
    <property type="entry name" value="snRNP_SmB/NAA38-like"/>
</dbReference>
<name>A0AAN7UMI4_9PEZI</name>
<dbReference type="InterPro" id="IPR010920">
    <property type="entry name" value="LSM_dom_sf"/>
</dbReference>
<evidence type="ECO:0000256" key="1">
    <source>
        <dbReference type="SAM" id="Phobius"/>
    </source>
</evidence>
<dbReference type="PANTHER" id="PTHR10701">
    <property type="entry name" value="SMALL NUCLEAR RIBONUCLEOPROTEIN-ASSOCIATED PROTEIN B AND N"/>
    <property type="match status" value="1"/>
</dbReference>
<evidence type="ECO:0000313" key="4">
    <source>
        <dbReference type="Proteomes" id="UP001305414"/>
    </source>
</evidence>
<keyword evidence="1" id="KW-0472">Membrane</keyword>
<gene>
    <name evidence="3" type="ORF">RRF57_007286</name>
</gene>
<feature type="transmembrane region" description="Helical" evidence="1">
    <location>
        <begin position="21"/>
        <end position="42"/>
    </location>
</feature>
<keyword evidence="4" id="KW-1185">Reference proteome</keyword>
<dbReference type="CDD" id="cd06168">
    <property type="entry name" value="LSMD1"/>
    <property type="match status" value="1"/>
</dbReference>
<dbReference type="InterPro" id="IPR001163">
    <property type="entry name" value="Sm_dom_euk/arc"/>
</dbReference>
<dbReference type="InterPro" id="IPR034110">
    <property type="entry name" value="LSMD1_Sm"/>
</dbReference>
<comment type="caution">
    <text evidence="3">The sequence shown here is derived from an EMBL/GenBank/DDBJ whole genome shotgun (WGS) entry which is preliminary data.</text>
</comment>
<keyword evidence="1" id="KW-0812">Transmembrane</keyword>